<name>A0A619I3Y1_SALER</name>
<gene>
    <name evidence="1" type="ORF">F6X26_23915</name>
    <name evidence="2" type="ORF">GCB20_08110</name>
</gene>
<accession>A0A619I3Y1</accession>
<sequence length="86" mass="9350">MSTKKYNLDPGDDWMQITDGNQVKPVLLQVISGEIYFCESATKPAPNADAHIFSSGPNAFLSITAPDSVWCKARKVVPPTVIAVTR</sequence>
<evidence type="ECO:0000313" key="1">
    <source>
        <dbReference type="EMBL" id="ECX6661962.1"/>
    </source>
</evidence>
<evidence type="ECO:0000313" key="2">
    <source>
        <dbReference type="EMBL" id="EDF8918920.1"/>
    </source>
</evidence>
<organism evidence="1">
    <name type="scientific">Salmonella enterica</name>
    <name type="common">Salmonella choleraesuis</name>
    <dbReference type="NCBI Taxonomy" id="28901"/>
    <lineage>
        <taxon>Bacteria</taxon>
        <taxon>Pseudomonadati</taxon>
        <taxon>Pseudomonadota</taxon>
        <taxon>Gammaproteobacteria</taxon>
        <taxon>Enterobacterales</taxon>
        <taxon>Enterobacteriaceae</taxon>
        <taxon>Salmonella</taxon>
    </lineage>
</organism>
<protein>
    <submittedName>
        <fullName evidence="1">Uncharacterized protein</fullName>
    </submittedName>
</protein>
<dbReference type="EMBL" id="AAMCFY010000020">
    <property type="protein sequence ID" value="EDF8918920.1"/>
    <property type="molecule type" value="Genomic_DNA"/>
</dbReference>
<dbReference type="EMBL" id="AALAOU010000024">
    <property type="protein sequence ID" value="ECX6661962.1"/>
    <property type="molecule type" value="Genomic_DNA"/>
</dbReference>
<proteinExistence type="predicted"/>
<reference evidence="1" key="1">
    <citation type="submission" date="2019-09" db="EMBL/GenBank/DDBJ databases">
        <authorList>
            <consortium name="PulseNet: The National Subtyping Network for Foodborne Disease Surveillance"/>
            <person name="Tarr C.L."/>
            <person name="Trees E."/>
            <person name="Katz L.S."/>
            <person name="Carleton-Romer H.A."/>
            <person name="Stroika S."/>
            <person name="Kucerova Z."/>
            <person name="Roache K.F."/>
            <person name="Sabol A.L."/>
            <person name="Besser J."/>
            <person name="Gerner-Smidt P."/>
        </authorList>
    </citation>
    <scope>NUCLEOTIDE SEQUENCE</scope>
    <source>
        <strain evidence="1">PNUSAS101199</strain>
        <strain evidence="2">PNUSAS108628</strain>
    </source>
</reference>
<dbReference type="AlphaFoldDB" id="A0A619I3Y1"/>
<comment type="caution">
    <text evidence="1">The sequence shown here is derived from an EMBL/GenBank/DDBJ whole genome shotgun (WGS) entry which is preliminary data.</text>
</comment>